<evidence type="ECO:0008006" key="3">
    <source>
        <dbReference type="Google" id="ProtNLM"/>
    </source>
</evidence>
<dbReference type="Proteomes" id="UP001300502">
    <property type="component" value="Unassembled WGS sequence"/>
</dbReference>
<dbReference type="AlphaFoldDB" id="A0AAV9IAT7"/>
<proteinExistence type="predicted"/>
<protein>
    <recommendedName>
        <fullName evidence="3">WW domain-containing protein</fullName>
    </recommendedName>
</protein>
<keyword evidence="2" id="KW-1185">Reference proteome</keyword>
<gene>
    <name evidence="1" type="ORF">GAYE_SCF03G2333</name>
</gene>
<evidence type="ECO:0000313" key="1">
    <source>
        <dbReference type="EMBL" id="KAK4524432.1"/>
    </source>
</evidence>
<dbReference type="EMBL" id="JANCYU010000023">
    <property type="protein sequence ID" value="KAK4524432.1"/>
    <property type="molecule type" value="Genomic_DNA"/>
</dbReference>
<comment type="caution">
    <text evidence="1">The sequence shown here is derived from an EMBL/GenBank/DDBJ whole genome shotgun (WGS) entry which is preliminary data.</text>
</comment>
<reference evidence="1 2" key="1">
    <citation type="submission" date="2022-07" db="EMBL/GenBank/DDBJ databases">
        <title>Genome-wide signatures of adaptation to extreme environments.</title>
        <authorList>
            <person name="Cho C.H."/>
            <person name="Yoon H.S."/>
        </authorList>
    </citation>
    <scope>NUCLEOTIDE SEQUENCE [LARGE SCALE GENOMIC DNA]</scope>
    <source>
        <strain evidence="1 2">108.79 E11</strain>
    </source>
</reference>
<organism evidence="1 2">
    <name type="scientific">Galdieria yellowstonensis</name>
    <dbReference type="NCBI Taxonomy" id="3028027"/>
    <lineage>
        <taxon>Eukaryota</taxon>
        <taxon>Rhodophyta</taxon>
        <taxon>Bangiophyceae</taxon>
        <taxon>Galdieriales</taxon>
        <taxon>Galdieriaceae</taxon>
        <taxon>Galdieria</taxon>
    </lineage>
</organism>
<name>A0AAV9IAT7_9RHOD</name>
<evidence type="ECO:0000313" key="2">
    <source>
        <dbReference type="Proteomes" id="UP001300502"/>
    </source>
</evidence>
<accession>A0AAV9IAT7</accession>
<sequence>MTSLPQLLTWKREKSVDKKPSEQSHADRMVPDGLYEVRAIQLPGGSWRHYYVDHASKSTYWILPYLHPNGLRHSLEQEVDYLPSYEECVKETSPLAVPNISSSRSSLEDE</sequence>